<dbReference type="Proteomes" id="UP000238415">
    <property type="component" value="Unassembled WGS sequence"/>
</dbReference>
<dbReference type="SUPFAM" id="SSF54523">
    <property type="entry name" value="Pili subunits"/>
    <property type="match status" value="1"/>
</dbReference>
<dbReference type="Pfam" id="PF07963">
    <property type="entry name" value="N_methyl"/>
    <property type="match status" value="1"/>
</dbReference>
<accession>A0A2T0AMF9</accession>
<evidence type="ECO:0000256" key="1">
    <source>
        <dbReference type="ARBA" id="ARBA00022481"/>
    </source>
</evidence>
<keyword evidence="2" id="KW-0812">Transmembrane</keyword>
<dbReference type="PROSITE" id="PS00409">
    <property type="entry name" value="PROKAR_NTER_METHYL"/>
    <property type="match status" value="1"/>
</dbReference>
<evidence type="ECO:0000256" key="2">
    <source>
        <dbReference type="SAM" id="Phobius"/>
    </source>
</evidence>
<dbReference type="InterPro" id="IPR000983">
    <property type="entry name" value="Bac_GSPG_pilin"/>
</dbReference>
<protein>
    <submittedName>
        <fullName evidence="3">Type II secretion system protein G</fullName>
    </submittedName>
</protein>
<dbReference type="Gene3D" id="3.30.700.10">
    <property type="entry name" value="Glycoprotein, Type 4 Pilin"/>
    <property type="match status" value="1"/>
</dbReference>
<organism evidence="3 4">
    <name type="scientific">Neomoorella humiferrea</name>
    <dbReference type="NCBI Taxonomy" id="676965"/>
    <lineage>
        <taxon>Bacteria</taxon>
        <taxon>Bacillati</taxon>
        <taxon>Bacillota</taxon>
        <taxon>Clostridia</taxon>
        <taxon>Neomoorellales</taxon>
        <taxon>Neomoorellaceae</taxon>
        <taxon>Neomoorella</taxon>
    </lineage>
</organism>
<keyword evidence="2" id="KW-1133">Transmembrane helix</keyword>
<dbReference type="GO" id="GO:0015627">
    <property type="term" value="C:type II protein secretion system complex"/>
    <property type="evidence" value="ECO:0007669"/>
    <property type="project" value="InterPro"/>
</dbReference>
<keyword evidence="1" id="KW-0488">Methylation</keyword>
<evidence type="ECO:0000313" key="4">
    <source>
        <dbReference type="Proteomes" id="UP000238415"/>
    </source>
</evidence>
<proteinExistence type="predicted"/>
<keyword evidence="4" id="KW-1185">Reference proteome</keyword>
<feature type="transmembrane region" description="Helical" evidence="2">
    <location>
        <begin position="40"/>
        <end position="59"/>
    </location>
</feature>
<gene>
    <name evidence="3" type="primary">pulG_2</name>
    <name evidence="3" type="ORF">MOHU_21810</name>
</gene>
<dbReference type="NCBIfam" id="TIGR02532">
    <property type="entry name" value="IV_pilin_GFxxxE"/>
    <property type="match status" value="1"/>
</dbReference>
<dbReference type="InterPro" id="IPR012902">
    <property type="entry name" value="N_methyl_site"/>
</dbReference>
<dbReference type="EMBL" id="PVXM01000050">
    <property type="protein sequence ID" value="PRR69925.1"/>
    <property type="molecule type" value="Genomic_DNA"/>
</dbReference>
<reference evidence="3 4" key="1">
    <citation type="submission" date="2018-03" db="EMBL/GenBank/DDBJ databases">
        <title>Genome sequence of Moorella humiferrea DSM 23265.</title>
        <authorList>
            <person name="Poehlein A."/>
            <person name="Daniel R."/>
        </authorList>
    </citation>
    <scope>NUCLEOTIDE SEQUENCE [LARGE SCALE GENOMIC DNA]</scope>
    <source>
        <strain evidence="3 4">DSM 23265</strain>
    </source>
</reference>
<name>A0A2T0AMF9_9FIRM</name>
<comment type="caution">
    <text evidence="3">The sequence shown here is derived from an EMBL/GenBank/DDBJ whole genome shotgun (WGS) entry which is preliminary data.</text>
</comment>
<dbReference type="InterPro" id="IPR045584">
    <property type="entry name" value="Pilin-like"/>
</dbReference>
<evidence type="ECO:0000313" key="3">
    <source>
        <dbReference type="EMBL" id="PRR69925.1"/>
    </source>
</evidence>
<dbReference type="AlphaFoldDB" id="A0A2T0AMF9"/>
<keyword evidence="2" id="KW-0472">Membrane</keyword>
<dbReference type="GO" id="GO:0015628">
    <property type="term" value="P:protein secretion by the type II secretion system"/>
    <property type="evidence" value="ECO:0007669"/>
    <property type="project" value="InterPro"/>
</dbReference>
<sequence length="212" mass="23550">MVCSCCAVGGPRVLVEEGGQVNVGLTCLRRDSRGFTLVELLVVIAIIGILAAIIALNAFRAVEKSKISRTIRDMTALKSAVLAFYADVGFFPADPEPWHQDPGLGVKPDTVTYRADTIAAMGLTEQEYRDRLNSRWQGPYLDFSLTQKTAWGGRYDYECWPGQGIFVTIHEIPEASADKLAELSPFEVYYKGQDDVNPSLHKVTLKITDWIY</sequence>
<dbReference type="PRINTS" id="PR00813">
    <property type="entry name" value="BCTERIALGSPG"/>
</dbReference>